<keyword evidence="3" id="KW-1185">Reference proteome</keyword>
<dbReference type="EMBL" id="JARBJD010000003">
    <property type="protein sequence ID" value="KAK2964295.1"/>
    <property type="molecule type" value="Genomic_DNA"/>
</dbReference>
<feature type="region of interest" description="Disordered" evidence="1">
    <location>
        <begin position="27"/>
        <end position="51"/>
    </location>
</feature>
<dbReference type="Proteomes" id="UP001281761">
    <property type="component" value="Unassembled WGS sequence"/>
</dbReference>
<proteinExistence type="predicted"/>
<comment type="caution">
    <text evidence="2">The sequence shown here is derived from an EMBL/GenBank/DDBJ whole genome shotgun (WGS) entry which is preliminary data.</text>
</comment>
<feature type="compositionally biased region" description="Polar residues" evidence="1">
    <location>
        <begin position="1088"/>
        <end position="1097"/>
    </location>
</feature>
<protein>
    <recommendedName>
        <fullName evidence="4">Asparaginase</fullName>
    </recommendedName>
</protein>
<feature type="compositionally biased region" description="Basic and acidic residues" evidence="1">
    <location>
        <begin position="1098"/>
        <end position="1112"/>
    </location>
</feature>
<evidence type="ECO:0000313" key="3">
    <source>
        <dbReference type="Proteomes" id="UP001281761"/>
    </source>
</evidence>
<feature type="compositionally biased region" description="Polar residues" evidence="1">
    <location>
        <begin position="261"/>
        <end position="271"/>
    </location>
</feature>
<accession>A0ABQ9YKW7</accession>
<feature type="region of interest" description="Disordered" evidence="1">
    <location>
        <begin position="1017"/>
        <end position="1038"/>
    </location>
</feature>
<feature type="region of interest" description="Disordered" evidence="1">
    <location>
        <begin position="127"/>
        <end position="303"/>
    </location>
</feature>
<feature type="region of interest" description="Disordered" evidence="1">
    <location>
        <begin position="459"/>
        <end position="521"/>
    </location>
</feature>
<reference evidence="2 3" key="1">
    <citation type="journal article" date="2022" name="bioRxiv">
        <title>Genomics of Preaxostyla Flagellates Illuminates Evolutionary Transitions and the Path Towards Mitochondrial Loss.</title>
        <authorList>
            <person name="Novak L.V.F."/>
            <person name="Treitli S.C."/>
            <person name="Pyrih J."/>
            <person name="Halakuc P."/>
            <person name="Pipaliya S.V."/>
            <person name="Vacek V."/>
            <person name="Brzon O."/>
            <person name="Soukal P."/>
            <person name="Eme L."/>
            <person name="Dacks J.B."/>
            <person name="Karnkowska A."/>
            <person name="Elias M."/>
            <person name="Hampl V."/>
        </authorList>
    </citation>
    <scope>NUCLEOTIDE SEQUENCE [LARGE SCALE GENOMIC DNA]</scope>
    <source>
        <strain evidence="2">NAU3</strain>
        <tissue evidence="2">Gut</tissue>
    </source>
</reference>
<feature type="compositionally biased region" description="Basic and acidic residues" evidence="1">
    <location>
        <begin position="143"/>
        <end position="173"/>
    </location>
</feature>
<feature type="compositionally biased region" description="Basic and acidic residues" evidence="1">
    <location>
        <begin position="219"/>
        <end position="229"/>
    </location>
</feature>
<name>A0ABQ9YKW7_9EUKA</name>
<gene>
    <name evidence="2" type="ORF">BLNAU_826</name>
</gene>
<evidence type="ECO:0000313" key="2">
    <source>
        <dbReference type="EMBL" id="KAK2964295.1"/>
    </source>
</evidence>
<feature type="compositionally biased region" description="Basic and acidic residues" evidence="1">
    <location>
        <begin position="463"/>
        <end position="474"/>
    </location>
</feature>
<feature type="compositionally biased region" description="Polar residues" evidence="1">
    <location>
        <begin position="1017"/>
        <end position="1026"/>
    </location>
</feature>
<feature type="compositionally biased region" description="Polar residues" evidence="1">
    <location>
        <begin position="503"/>
        <end position="519"/>
    </location>
</feature>
<evidence type="ECO:0000256" key="1">
    <source>
        <dbReference type="SAM" id="MobiDB-lite"/>
    </source>
</evidence>
<feature type="region of interest" description="Disordered" evidence="1">
    <location>
        <begin position="1088"/>
        <end position="1115"/>
    </location>
</feature>
<feature type="compositionally biased region" description="Basic and acidic residues" evidence="1">
    <location>
        <begin position="191"/>
        <end position="201"/>
    </location>
</feature>
<sequence>MFTHQLIAIAEEEHAITKLLYSGLENADEEDPEKVRQNSDSNNPLHKYSLKETKLAHQNVTGFERKKHKMEIRFGKTQNATQTNLVEFARQRKEYQKRGPKIESIEKRRKVEMRKLHAREWTGIQEAVEEAGRNTNRKRKRKGETEERRGGTSEKGERREKPTLSEKTRKAWDEREDEEGVGRARRRGRRGTSEKTRKAWDEREDEEGVGRARRRGRRGTSEKTRKAWDEREDEEGPTNFELNLNPFPHDDLMDGVEGDDSQSPFASSRTSPRQHRRRLPQQPGDDIEKTPSTQMGMSGRPRPRHMHYWQHPSMRDQNYNSDEFYPIIVESLAHQYPPRQQQPTYNQQVLVFEDVQADVPSQEFPMTIRSLMHSQQEQAEDTRLPPLYSDDVMTYPLHSHVKALENRNKHEHPPDKVNDVQNPLVDSGRVVVAFPDQQKYFSPFLSQNEHSTVRLQAKRYAKQKPDSLSNREENQPFDEEYATSRANQLTERDFSGSFALPPTYTNQKQSETTHQSEPISHQRYPQEDIHHFTQPSFYKPQSSTSLLSSHVLQLPSSCPQRTHFEVANTREEGSDGEKAGERAEKVAADFQSLVDYYDDLDIINQLWKNSDILSNKMMFTGRQNLAFFEQEKTVLVHDLHSTLSISSYTLASLSPTAHSSLFAVTSIGNVAFTTTIINDLTSTTTLFSITKSTGTVTFSSSPFTDCGSTSSSLIDATLTESVSKTATTAAGQLSITVTVNSDATCRTITLPVDSAFTETSETLTLTKMDSWPCQAARSPLSSRLVRSSRRVQLQMEELSRSVTGGQLSITSTIFSDSSATANGAALFLDPSGLTASYLTSLLPRTSMCVDDLAFSKLIVVLPSTLSSASVGSLISPTASLTIFPSSENARSPRDPPHMTAEGSRFHVHPNSHLQYLNTQRITHVVICGTGTTFLASPAKHVSRVCSFLDKALDGDGVILLVSGACDGSDVAEPADSDEGIVRIVHSAQHVVQPGSATGSVCAECAYCSESEVPLLTGATSEPTSGTEPAGSILQSGDARRHRMPLNACRTYTPLGLDVPQINVQNVPAQLLGHATILELMEAGNRNCQLFGQSNKTPSDGKDRPGTTPERHARPPTLTSLVRSVTGFAGLLVAPALPAALLAHTAHPSVGSGQQHRPLSPLVAHTHKPPFASEGPRELERATESCSCDDAPVLAREWDALAATLEASPKVGLAPHNPSHTLPLFPITRKCAFCECEEDNTDNIRREGEGCGCEAEAPFLIVSPIGLGGSAVVVRSLSFGSCPILFLPPRSVLLRSSSSFGCPVLR</sequence>
<organism evidence="2 3">
    <name type="scientific">Blattamonas nauphoetae</name>
    <dbReference type="NCBI Taxonomy" id="2049346"/>
    <lineage>
        <taxon>Eukaryota</taxon>
        <taxon>Metamonada</taxon>
        <taxon>Preaxostyla</taxon>
        <taxon>Oxymonadida</taxon>
        <taxon>Blattamonas</taxon>
    </lineage>
</organism>
<evidence type="ECO:0008006" key="4">
    <source>
        <dbReference type="Google" id="ProtNLM"/>
    </source>
</evidence>